<dbReference type="STRING" id="1196081.A0A364LEU2"/>
<dbReference type="Gene3D" id="3.10.200.10">
    <property type="entry name" value="Alpha carbonic anhydrase"/>
    <property type="match status" value="1"/>
</dbReference>
<dbReference type="InterPro" id="IPR023561">
    <property type="entry name" value="Carbonic_anhydrase_a-class"/>
</dbReference>
<comment type="cofactor">
    <cofactor evidence="1 9">
        <name>Zn(2+)</name>
        <dbReference type="ChEBI" id="CHEBI:29105"/>
    </cofactor>
</comment>
<reference evidence="11 12" key="1">
    <citation type="journal article" date="2017" name="Biotechnol. Biofuels">
        <title>Differential beta-glucosidase expression as a function of carbon source availability in Talaromyces amestolkiae: a genomic and proteomic approach.</title>
        <authorList>
            <person name="de Eugenio L.I."/>
            <person name="Mendez-Liter J.A."/>
            <person name="Nieto-Dominguez M."/>
            <person name="Alonso L."/>
            <person name="Gil-Munoz J."/>
            <person name="Barriuso J."/>
            <person name="Prieto A."/>
            <person name="Martinez M.J."/>
        </authorList>
    </citation>
    <scope>NUCLEOTIDE SEQUENCE [LARGE SCALE GENOMIC DNA]</scope>
    <source>
        <strain evidence="11 12">CIB</strain>
    </source>
</reference>
<dbReference type="InterPro" id="IPR036398">
    <property type="entry name" value="CA_dom_sf"/>
</dbReference>
<dbReference type="Pfam" id="PF00194">
    <property type="entry name" value="Carb_anhydrase"/>
    <property type="match status" value="1"/>
</dbReference>
<dbReference type="RefSeq" id="XP_040738745.1">
    <property type="nucleotide sequence ID" value="XM_040872852.1"/>
</dbReference>
<comment type="catalytic activity">
    <reaction evidence="8 9">
        <text>hydrogencarbonate + H(+) = CO2 + H2O</text>
        <dbReference type="Rhea" id="RHEA:10748"/>
        <dbReference type="ChEBI" id="CHEBI:15377"/>
        <dbReference type="ChEBI" id="CHEBI:15378"/>
        <dbReference type="ChEBI" id="CHEBI:16526"/>
        <dbReference type="ChEBI" id="CHEBI:17544"/>
        <dbReference type="EC" id="4.2.1.1"/>
    </reaction>
</comment>
<evidence type="ECO:0000256" key="6">
    <source>
        <dbReference type="ARBA" id="ARBA00022833"/>
    </source>
</evidence>
<feature type="chain" id="PRO_5025098378" description="Carbonic anhydrase" evidence="9">
    <location>
        <begin position="17"/>
        <end position="267"/>
    </location>
</feature>
<dbReference type="GO" id="GO:0008270">
    <property type="term" value="F:zinc ion binding"/>
    <property type="evidence" value="ECO:0007669"/>
    <property type="project" value="UniProtKB-UniRule"/>
</dbReference>
<dbReference type="InterPro" id="IPR001148">
    <property type="entry name" value="CA_dom"/>
</dbReference>
<evidence type="ECO:0000313" key="12">
    <source>
        <dbReference type="Proteomes" id="UP000249363"/>
    </source>
</evidence>
<feature type="domain" description="Alpha-carbonic anhydrase" evidence="10">
    <location>
        <begin position="30"/>
        <end position="267"/>
    </location>
</feature>
<evidence type="ECO:0000256" key="5">
    <source>
        <dbReference type="ARBA" id="ARBA00022723"/>
    </source>
</evidence>
<name>A0A364LEU2_TALAM</name>
<dbReference type="EMBL" id="MIKG01000031">
    <property type="protein sequence ID" value="RAO74231.1"/>
    <property type="molecule type" value="Genomic_DNA"/>
</dbReference>
<keyword evidence="6 9" id="KW-0862">Zinc</keyword>
<comment type="caution">
    <text evidence="11">The sequence shown here is derived from an EMBL/GenBank/DDBJ whole genome shotgun (WGS) entry which is preliminary data.</text>
</comment>
<evidence type="ECO:0000259" key="10">
    <source>
        <dbReference type="PROSITE" id="PS51144"/>
    </source>
</evidence>
<evidence type="ECO:0000313" key="11">
    <source>
        <dbReference type="EMBL" id="RAO74231.1"/>
    </source>
</evidence>
<dbReference type="PANTHER" id="PTHR18952:SF265">
    <property type="entry name" value="CARBONIC ANHYDRASE"/>
    <property type="match status" value="1"/>
</dbReference>
<keyword evidence="9" id="KW-0732">Signal</keyword>
<dbReference type="AlphaFoldDB" id="A0A364LEU2"/>
<protein>
    <recommendedName>
        <fullName evidence="4 9">Carbonic anhydrase</fullName>
        <ecNumber evidence="4 9">4.2.1.1</ecNumber>
    </recommendedName>
</protein>
<evidence type="ECO:0000256" key="7">
    <source>
        <dbReference type="ARBA" id="ARBA00023239"/>
    </source>
</evidence>
<feature type="signal peptide" evidence="9">
    <location>
        <begin position="1"/>
        <end position="16"/>
    </location>
</feature>
<evidence type="ECO:0000256" key="1">
    <source>
        <dbReference type="ARBA" id="ARBA00001947"/>
    </source>
</evidence>
<dbReference type="PROSITE" id="PS51144">
    <property type="entry name" value="ALPHA_CA_2"/>
    <property type="match status" value="1"/>
</dbReference>
<dbReference type="EC" id="4.2.1.1" evidence="4 9"/>
<dbReference type="GeneID" id="63799457"/>
<evidence type="ECO:0000256" key="3">
    <source>
        <dbReference type="ARBA" id="ARBA00010718"/>
    </source>
</evidence>
<dbReference type="InterPro" id="IPR041891">
    <property type="entry name" value="Alpha_CA_prokaryot-like"/>
</dbReference>
<evidence type="ECO:0000256" key="4">
    <source>
        <dbReference type="ARBA" id="ARBA00012925"/>
    </source>
</evidence>
<organism evidence="11 12">
    <name type="scientific">Talaromyces amestolkiae</name>
    <dbReference type="NCBI Taxonomy" id="1196081"/>
    <lineage>
        <taxon>Eukaryota</taxon>
        <taxon>Fungi</taxon>
        <taxon>Dikarya</taxon>
        <taxon>Ascomycota</taxon>
        <taxon>Pezizomycotina</taxon>
        <taxon>Eurotiomycetes</taxon>
        <taxon>Eurotiomycetidae</taxon>
        <taxon>Eurotiales</taxon>
        <taxon>Trichocomaceae</taxon>
        <taxon>Talaromyces</taxon>
        <taxon>Talaromyces sect. Talaromyces</taxon>
    </lineage>
</organism>
<keyword evidence="12" id="KW-1185">Reference proteome</keyword>
<sequence>MKFLSIICFSVPLVLGSINTRESHGTVPINSYNYTALGGPLNWYGLDPTANSACAEGSHQSPIDIVTDSIDYTSPGTVNLNITNVPSAEFENLGTTVEVVITNGSLVANGTTYTLAQFHFHTPSEHRINEEYYPMEAHFVFGSEDGQNAVVAFLIELSTNGDTTPLLSSVFSSLSEIATPGTYTETGSLDFTGIVQSFNSYGVYTYNGSLTTPPCSENVLWFISSQPLWVSAKQYRAVKGVLKFNARYTQDSLGQPNLLEVAASELH</sequence>
<proteinExistence type="inferred from homology"/>
<keyword evidence="5 9" id="KW-0479">Metal-binding</keyword>
<dbReference type="InterPro" id="IPR018338">
    <property type="entry name" value="Carbonic_anhydrase_a-class_CS"/>
</dbReference>
<accession>A0A364LEU2</accession>
<gene>
    <name evidence="11" type="ORF">BHQ10_010243</name>
</gene>
<comment type="function">
    <text evidence="2 9">Reversible hydration of carbon dioxide.</text>
</comment>
<dbReference type="Proteomes" id="UP000249363">
    <property type="component" value="Unassembled WGS sequence"/>
</dbReference>
<dbReference type="GO" id="GO:0004089">
    <property type="term" value="F:carbonate dehydratase activity"/>
    <property type="evidence" value="ECO:0007669"/>
    <property type="project" value="UniProtKB-UniRule"/>
</dbReference>
<evidence type="ECO:0000256" key="8">
    <source>
        <dbReference type="ARBA" id="ARBA00048348"/>
    </source>
</evidence>
<dbReference type="OrthoDB" id="429145at2759"/>
<evidence type="ECO:0000256" key="9">
    <source>
        <dbReference type="RuleBase" id="RU367011"/>
    </source>
</evidence>
<dbReference type="SMART" id="SM01057">
    <property type="entry name" value="Carb_anhydrase"/>
    <property type="match status" value="1"/>
</dbReference>
<dbReference type="PROSITE" id="PS00162">
    <property type="entry name" value="ALPHA_CA_1"/>
    <property type="match status" value="1"/>
</dbReference>
<dbReference type="PANTHER" id="PTHR18952">
    <property type="entry name" value="CARBONIC ANHYDRASE"/>
    <property type="match status" value="1"/>
</dbReference>
<keyword evidence="7 9" id="KW-0456">Lyase</keyword>
<dbReference type="CDD" id="cd03124">
    <property type="entry name" value="alpha_CA_prokaryotic_like"/>
    <property type="match status" value="1"/>
</dbReference>
<dbReference type="SUPFAM" id="SSF51069">
    <property type="entry name" value="Carbonic anhydrase"/>
    <property type="match status" value="1"/>
</dbReference>
<comment type="similarity">
    <text evidence="3 9">Belongs to the alpha-carbonic anhydrase family.</text>
</comment>
<evidence type="ECO:0000256" key="2">
    <source>
        <dbReference type="ARBA" id="ARBA00002904"/>
    </source>
</evidence>